<keyword evidence="2" id="KW-0472">Membrane</keyword>
<keyword evidence="4" id="KW-1185">Reference proteome</keyword>
<name>A0A3L7K855_9BACI</name>
<dbReference type="EMBL" id="RCVZ01000001">
    <property type="protein sequence ID" value="RLQ98261.1"/>
    <property type="molecule type" value="Genomic_DNA"/>
</dbReference>
<accession>A0A3L7K855</accession>
<dbReference type="Proteomes" id="UP000276770">
    <property type="component" value="Unassembled WGS sequence"/>
</dbReference>
<proteinExistence type="predicted"/>
<sequence length="112" mass="12836">MNVRYWFLTGIIMLALIGLFSNPSSFLREALFVIVVAGVIFILYRVITMRKPNGKDQRAFIRAAKKTKKKHKKRQTASVSSIQSRKKPIRKKSQANLTVIEGKKGKKKNRAF</sequence>
<dbReference type="AlphaFoldDB" id="A0A3L7K855"/>
<evidence type="ECO:0000313" key="4">
    <source>
        <dbReference type="Proteomes" id="UP000276770"/>
    </source>
</evidence>
<feature type="transmembrane region" description="Helical" evidence="2">
    <location>
        <begin position="30"/>
        <end position="47"/>
    </location>
</feature>
<dbReference type="RefSeq" id="WP_121678949.1">
    <property type="nucleotide sequence ID" value="NZ_RCVZ01000001.1"/>
</dbReference>
<evidence type="ECO:0000256" key="1">
    <source>
        <dbReference type="SAM" id="MobiDB-lite"/>
    </source>
</evidence>
<evidence type="ECO:0000313" key="3">
    <source>
        <dbReference type="EMBL" id="RLQ98261.1"/>
    </source>
</evidence>
<feature type="compositionally biased region" description="Basic residues" evidence="1">
    <location>
        <begin position="84"/>
        <end position="93"/>
    </location>
</feature>
<dbReference type="InterPro" id="IPR048110">
    <property type="entry name" value="SA1362/YqhP-like"/>
</dbReference>
<dbReference type="OrthoDB" id="2989424at2"/>
<protein>
    <submittedName>
        <fullName evidence="3">Uncharacterized protein</fullName>
    </submittedName>
</protein>
<keyword evidence="2" id="KW-1133">Transmembrane helix</keyword>
<reference evidence="3 4" key="1">
    <citation type="submission" date="2018-10" db="EMBL/GenBank/DDBJ databases">
        <title>Falsibacillus sp. genome draft.</title>
        <authorList>
            <person name="Shi S."/>
        </authorList>
    </citation>
    <scope>NUCLEOTIDE SEQUENCE [LARGE SCALE GENOMIC DNA]</scope>
    <source>
        <strain evidence="3 4">GY 10110</strain>
    </source>
</reference>
<organism evidence="3 4">
    <name type="scientific">Falsibacillus albus</name>
    <dbReference type="NCBI Taxonomy" id="2478915"/>
    <lineage>
        <taxon>Bacteria</taxon>
        <taxon>Bacillati</taxon>
        <taxon>Bacillota</taxon>
        <taxon>Bacilli</taxon>
        <taxon>Bacillales</taxon>
        <taxon>Bacillaceae</taxon>
        <taxon>Falsibacillus</taxon>
    </lineage>
</organism>
<comment type="caution">
    <text evidence="3">The sequence shown here is derived from an EMBL/GenBank/DDBJ whole genome shotgun (WGS) entry which is preliminary data.</text>
</comment>
<feature type="transmembrane region" description="Helical" evidence="2">
    <location>
        <begin position="5"/>
        <end position="24"/>
    </location>
</feature>
<dbReference type="NCBIfam" id="NF041554">
    <property type="entry name" value="SA1362_fam"/>
    <property type="match status" value="1"/>
</dbReference>
<keyword evidence="2" id="KW-0812">Transmembrane</keyword>
<feature type="region of interest" description="Disordered" evidence="1">
    <location>
        <begin position="65"/>
        <end position="112"/>
    </location>
</feature>
<evidence type="ECO:0000256" key="2">
    <source>
        <dbReference type="SAM" id="Phobius"/>
    </source>
</evidence>
<gene>
    <name evidence="3" type="ORF">D9X91_02430</name>
</gene>
<feature type="compositionally biased region" description="Basic residues" evidence="1">
    <location>
        <begin position="65"/>
        <end position="75"/>
    </location>
</feature>